<keyword evidence="1" id="KW-0472">Membrane</keyword>
<dbReference type="EMBL" id="BATM01000037">
    <property type="protein sequence ID" value="GAD80503.1"/>
    <property type="molecule type" value="Genomic_DNA"/>
</dbReference>
<proteinExistence type="predicted"/>
<organism evidence="2 3">
    <name type="scientific">Vibrio ezurae NBRC 102218</name>
    <dbReference type="NCBI Taxonomy" id="1219080"/>
    <lineage>
        <taxon>Bacteria</taxon>
        <taxon>Pseudomonadati</taxon>
        <taxon>Pseudomonadota</taxon>
        <taxon>Gammaproteobacteria</taxon>
        <taxon>Vibrionales</taxon>
        <taxon>Vibrionaceae</taxon>
        <taxon>Vibrio</taxon>
    </lineage>
</organism>
<accession>U3CQY2</accession>
<evidence type="ECO:0000256" key="1">
    <source>
        <dbReference type="SAM" id="Phobius"/>
    </source>
</evidence>
<gene>
    <name evidence="2" type="ORF">VEZ01S_37_00680</name>
</gene>
<name>U3CQY2_9VIBR</name>
<feature type="transmembrane region" description="Helical" evidence="1">
    <location>
        <begin position="31"/>
        <end position="51"/>
    </location>
</feature>
<reference evidence="2 3" key="1">
    <citation type="submission" date="2013-09" db="EMBL/GenBank/DDBJ databases">
        <title>Whole genome shotgun sequence of Vibrio ezurae NBRC 102218.</title>
        <authorList>
            <person name="Yoshida I."/>
            <person name="Hosoyama A."/>
            <person name="Numata M."/>
            <person name="Hashimoto M."/>
            <person name="Hosoyama Y."/>
            <person name="Tsuchikane K."/>
            <person name="Noguchi M."/>
            <person name="Hirakata S."/>
            <person name="Ichikawa N."/>
            <person name="Ohji S."/>
            <person name="Yamazoe A."/>
            <person name="Fujita N."/>
        </authorList>
    </citation>
    <scope>NUCLEOTIDE SEQUENCE [LARGE SCALE GENOMIC DNA]</scope>
    <source>
        <strain evidence="2 3">NBRC 102218</strain>
    </source>
</reference>
<keyword evidence="3" id="KW-1185">Reference proteome</keyword>
<evidence type="ECO:0000313" key="3">
    <source>
        <dbReference type="Proteomes" id="UP000016562"/>
    </source>
</evidence>
<protein>
    <submittedName>
        <fullName evidence="2">Uncharacterized protein</fullName>
    </submittedName>
</protein>
<dbReference type="AlphaFoldDB" id="U3CQY2"/>
<keyword evidence="1" id="KW-1133">Transmembrane helix</keyword>
<sequence>MLVRGRRLSLYIEGEIGVEARWLNVERSVRFAGYIGYFLFYFLSNGDIFLIHNK</sequence>
<comment type="caution">
    <text evidence="2">The sequence shown here is derived from an EMBL/GenBank/DDBJ whole genome shotgun (WGS) entry which is preliminary data.</text>
</comment>
<keyword evidence="1" id="KW-0812">Transmembrane</keyword>
<dbReference type="Proteomes" id="UP000016562">
    <property type="component" value="Unassembled WGS sequence"/>
</dbReference>
<evidence type="ECO:0000313" key="2">
    <source>
        <dbReference type="EMBL" id="GAD80503.1"/>
    </source>
</evidence>